<gene>
    <name evidence="2" type="ORF">PV04_05330</name>
</gene>
<protein>
    <submittedName>
        <fullName evidence="2">Uncharacterized protein</fullName>
    </submittedName>
</protein>
<sequence length="160" mass="17747">MCWFKLDTCPYPHHDPIRALIFIPGNASKWEHCDRPQPWGRLSCGKLIVQHTAGQSGNPRPALATDCEWCTTVLKLAATKSKEIQQQARTNIAEMEEKFNANDKLKGVYKTIQLLETAVSGLRDKAWEMRLANVSNGGSGEWEEITSGPEIGQDGQQGAP</sequence>
<organism evidence="2 3">
    <name type="scientific">Phialophora macrospora</name>
    <dbReference type="NCBI Taxonomy" id="1851006"/>
    <lineage>
        <taxon>Eukaryota</taxon>
        <taxon>Fungi</taxon>
        <taxon>Dikarya</taxon>
        <taxon>Ascomycota</taxon>
        <taxon>Pezizomycotina</taxon>
        <taxon>Eurotiomycetes</taxon>
        <taxon>Chaetothyriomycetidae</taxon>
        <taxon>Chaetothyriales</taxon>
        <taxon>Herpotrichiellaceae</taxon>
        <taxon>Phialophora</taxon>
    </lineage>
</organism>
<dbReference type="HOGENOM" id="CLU_1408575_0_0_1"/>
<proteinExistence type="predicted"/>
<dbReference type="Proteomes" id="UP000054266">
    <property type="component" value="Unassembled WGS sequence"/>
</dbReference>
<evidence type="ECO:0000256" key="1">
    <source>
        <dbReference type="SAM" id="MobiDB-lite"/>
    </source>
</evidence>
<dbReference type="AlphaFoldDB" id="A0A0D2FMR7"/>
<evidence type="ECO:0000313" key="3">
    <source>
        <dbReference type="Proteomes" id="UP000054266"/>
    </source>
</evidence>
<reference evidence="2 3" key="1">
    <citation type="submission" date="2015-01" db="EMBL/GenBank/DDBJ databases">
        <title>The Genome Sequence of Capronia semiimmersa CBS27337.</title>
        <authorList>
            <consortium name="The Broad Institute Genomics Platform"/>
            <person name="Cuomo C."/>
            <person name="de Hoog S."/>
            <person name="Gorbushina A."/>
            <person name="Stielow B."/>
            <person name="Teixiera M."/>
            <person name="Abouelleil A."/>
            <person name="Chapman S.B."/>
            <person name="Priest M."/>
            <person name="Young S.K."/>
            <person name="Wortman J."/>
            <person name="Nusbaum C."/>
            <person name="Birren B."/>
        </authorList>
    </citation>
    <scope>NUCLEOTIDE SEQUENCE [LARGE SCALE GENOMIC DNA]</scope>
    <source>
        <strain evidence="2 3">CBS 27337</strain>
    </source>
</reference>
<accession>A0A0D2FMR7</accession>
<feature type="region of interest" description="Disordered" evidence="1">
    <location>
        <begin position="136"/>
        <end position="160"/>
    </location>
</feature>
<dbReference type="EMBL" id="KN846958">
    <property type="protein sequence ID" value="KIW69453.1"/>
    <property type="molecule type" value="Genomic_DNA"/>
</dbReference>
<keyword evidence="3" id="KW-1185">Reference proteome</keyword>
<name>A0A0D2FMR7_9EURO</name>
<evidence type="ECO:0000313" key="2">
    <source>
        <dbReference type="EMBL" id="KIW69453.1"/>
    </source>
</evidence>